<gene>
    <name evidence="4" type="ORF">FKG94_27755</name>
</gene>
<name>A0A545SM10_9GAMM</name>
<feature type="compositionally biased region" description="Low complexity" evidence="1">
    <location>
        <begin position="94"/>
        <end position="104"/>
    </location>
</feature>
<evidence type="ECO:0000313" key="4">
    <source>
        <dbReference type="EMBL" id="TQV65991.1"/>
    </source>
</evidence>
<keyword evidence="2" id="KW-0472">Membrane</keyword>
<feature type="transmembrane region" description="Helical" evidence="2">
    <location>
        <begin position="39"/>
        <end position="61"/>
    </location>
</feature>
<comment type="caution">
    <text evidence="4">The sequence shown here is derived from an EMBL/GenBank/DDBJ whole genome shotgun (WGS) entry which is preliminary data.</text>
</comment>
<feature type="domain" description="Type II secretion system protein GspB C-terminal" evidence="3">
    <location>
        <begin position="152"/>
        <end position="211"/>
    </location>
</feature>
<evidence type="ECO:0000313" key="5">
    <source>
        <dbReference type="Proteomes" id="UP000319732"/>
    </source>
</evidence>
<proteinExistence type="predicted"/>
<sequence length="218" mass="22908">MSYILDALNKSEQERRQQLDAPSLQLAPTGNDARSGANWLLLIPSLVVLVAIVAFAGYRLLPGVDIPAPEATAAPAQRALQPDTANPPARHRGAATTADTTAATGSMATGADTLASRAASAPPIPAGGADNAANAADIPYLADLPWSFRGQVPDIDYSAHVYSENGGTGFVILNGSMRYEGNNVGGGLTVREILPAGVVLEYRGRQFRLDAMKSWRQR</sequence>
<evidence type="ECO:0000256" key="2">
    <source>
        <dbReference type="SAM" id="Phobius"/>
    </source>
</evidence>
<evidence type="ECO:0000256" key="1">
    <source>
        <dbReference type="SAM" id="MobiDB-lite"/>
    </source>
</evidence>
<dbReference type="InterPro" id="IPR032389">
    <property type="entry name" value="GspB_C"/>
</dbReference>
<keyword evidence="5" id="KW-1185">Reference proteome</keyword>
<accession>A0A545SM10</accession>
<dbReference type="Pfam" id="PF16537">
    <property type="entry name" value="T2SSB"/>
    <property type="match status" value="1"/>
</dbReference>
<protein>
    <recommendedName>
        <fullName evidence="3">Type II secretion system protein GspB C-terminal domain-containing protein</fullName>
    </recommendedName>
</protein>
<dbReference type="AlphaFoldDB" id="A0A545SM10"/>
<dbReference type="Proteomes" id="UP000319732">
    <property type="component" value="Unassembled WGS sequence"/>
</dbReference>
<evidence type="ECO:0000259" key="3">
    <source>
        <dbReference type="Pfam" id="PF16537"/>
    </source>
</evidence>
<organism evidence="4 5">
    <name type="scientific">Exilibacterium tricleocarpae</name>
    <dbReference type="NCBI Taxonomy" id="2591008"/>
    <lineage>
        <taxon>Bacteria</taxon>
        <taxon>Pseudomonadati</taxon>
        <taxon>Pseudomonadota</taxon>
        <taxon>Gammaproteobacteria</taxon>
        <taxon>Cellvibrionales</taxon>
        <taxon>Cellvibrionaceae</taxon>
        <taxon>Exilibacterium</taxon>
    </lineage>
</organism>
<dbReference type="OrthoDB" id="5432325at2"/>
<keyword evidence="2" id="KW-1133">Transmembrane helix</keyword>
<dbReference type="EMBL" id="VHSG01000045">
    <property type="protein sequence ID" value="TQV65991.1"/>
    <property type="molecule type" value="Genomic_DNA"/>
</dbReference>
<reference evidence="4 5" key="1">
    <citation type="submission" date="2019-06" db="EMBL/GenBank/DDBJ databases">
        <title>Whole genome sequence for Cellvibrionaceae sp. R142.</title>
        <authorList>
            <person name="Wang G."/>
        </authorList>
    </citation>
    <scope>NUCLEOTIDE SEQUENCE [LARGE SCALE GENOMIC DNA]</scope>
    <source>
        <strain evidence="4 5">R142</strain>
    </source>
</reference>
<feature type="region of interest" description="Disordered" evidence="1">
    <location>
        <begin position="74"/>
        <end position="104"/>
    </location>
</feature>
<dbReference type="RefSeq" id="WP_142930217.1">
    <property type="nucleotide sequence ID" value="NZ_ML660120.1"/>
</dbReference>
<dbReference type="GO" id="GO:0015627">
    <property type="term" value="C:type II protein secretion system complex"/>
    <property type="evidence" value="ECO:0007669"/>
    <property type="project" value="InterPro"/>
</dbReference>
<keyword evidence="2" id="KW-0812">Transmembrane</keyword>